<evidence type="ECO:0000313" key="1">
    <source>
        <dbReference type="EMBL" id="CAD7284123.1"/>
    </source>
</evidence>
<dbReference type="EMBL" id="OA889035">
    <property type="protein sequence ID" value="CAD7284123.1"/>
    <property type="molecule type" value="Genomic_DNA"/>
</dbReference>
<protein>
    <submittedName>
        <fullName evidence="1">Uncharacterized protein</fullName>
    </submittedName>
</protein>
<accession>A0A7R9C175</accession>
<gene>
    <name evidence="1" type="ORF">NMOB1V02_LOCUS11730</name>
</gene>
<dbReference type="EMBL" id="CAJPEX010006998">
    <property type="protein sequence ID" value="CAG0924275.1"/>
    <property type="molecule type" value="Genomic_DNA"/>
</dbReference>
<proteinExistence type="predicted"/>
<name>A0A7R9C175_9CRUS</name>
<keyword evidence="2" id="KW-1185">Reference proteome</keyword>
<feature type="non-terminal residue" evidence="1">
    <location>
        <position position="152"/>
    </location>
</feature>
<evidence type="ECO:0000313" key="2">
    <source>
        <dbReference type="Proteomes" id="UP000678499"/>
    </source>
</evidence>
<organism evidence="1">
    <name type="scientific">Notodromas monacha</name>
    <dbReference type="NCBI Taxonomy" id="399045"/>
    <lineage>
        <taxon>Eukaryota</taxon>
        <taxon>Metazoa</taxon>
        <taxon>Ecdysozoa</taxon>
        <taxon>Arthropoda</taxon>
        <taxon>Crustacea</taxon>
        <taxon>Oligostraca</taxon>
        <taxon>Ostracoda</taxon>
        <taxon>Podocopa</taxon>
        <taxon>Podocopida</taxon>
        <taxon>Cypridocopina</taxon>
        <taxon>Cypridoidea</taxon>
        <taxon>Cyprididae</taxon>
        <taxon>Notodromas</taxon>
    </lineage>
</organism>
<sequence>MQGLISTMGSERPSSSLAHFFPLTGRENHDESKRKFSDAQLSEELSPLVNELISPTIAPSRVLKEKLPKGGSVDVEPVHLSLNSAFFKMPYNEHIPAGVQKNDTRIAEMAAIKSEWNRGLMMIETPRGLAREERNNPEHARRRPICLNFLQE</sequence>
<reference evidence="1" key="1">
    <citation type="submission" date="2020-11" db="EMBL/GenBank/DDBJ databases">
        <authorList>
            <person name="Tran Van P."/>
        </authorList>
    </citation>
    <scope>NUCLEOTIDE SEQUENCE</scope>
</reference>
<dbReference type="AlphaFoldDB" id="A0A7R9C175"/>
<dbReference type="Proteomes" id="UP000678499">
    <property type="component" value="Unassembled WGS sequence"/>
</dbReference>